<name>A0A645AC00_9ZZZZ</name>
<dbReference type="Gene3D" id="3.40.35.10">
    <property type="entry name" value="Phosphotransferase system, sorbose subfamily IIB component"/>
    <property type="match status" value="1"/>
</dbReference>
<evidence type="ECO:0000256" key="6">
    <source>
        <dbReference type="ARBA" id="ARBA00022683"/>
    </source>
</evidence>
<proteinExistence type="predicted"/>
<evidence type="ECO:0000256" key="7">
    <source>
        <dbReference type="ARBA" id="ARBA00022777"/>
    </source>
</evidence>
<keyword evidence="3" id="KW-0963">Cytoplasm</keyword>
<reference evidence="9" key="1">
    <citation type="submission" date="2019-08" db="EMBL/GenBank/DDBJ databases">
        <authorList>
            <person name="Kucharzyk K."/>
            <person name="Murdoch R.W."/>
            <person name="Higgins S."/>
            <person name="Loffler F."/>
        </authorList>
    </citation>
    <scope>NUCLEOTIDE SEQUENCE</scope>
</reference>
<dbReference type="PROSITE" id="PS51101">
    <property type="entry name" value="PTS_EIIB_TYPE_4"/>
    <property type="match status" value="1"/>
</dbReference>
<evidence type="ECO:0000256" key="3">
    <source>
        <dbReference type="ARBA" id="ARBA00022490"/>
    </source>
</evidence>
<evidence type="ECO:0000256" key="5">
    <source>
        <dbReference type="ARBA" id="ARBA00022679"/>
    </source>
</evidence>
<evidence type="ECO:0000256" key="2">
    <source>
        <dbReference type="ARBA" id="ARBA00022448"/>
    </source>
</evidence>
<keyword evidence="6" id="KW-0598">Phosphotransferase system</keyword>
<dbReference type="Pfam" id="PF03830">
    <property type="entry name" value="PTSIIB_sorb"/>
    <property type="match status" value="1"/>
</dbReference>
<keyword evidence="7" id="KW-0418">Kinase</keyword>
<comment type="subcellular location">
    <subcellularLocation>
        <location evidence="1">Cytoplasm</location>
    </subcellularLocation>
</comment>
<dbReference type="AlphaFoldDB" id="A0A645AC00"/>
<evidence type="ECO:0000256" key="1">
    <source>
        <dbReference type="ARBA" id="ARBA00004496"/>
    </source>
</evidence>
<dbReference type="EMBL" id="VSSQ01012079">
    <property type="protein sequence ID" value="MPM48393.1"/>
    <property type="molecule type" value="Genomic_DNA"/>
</dbReference>
<feature type="domain" description="PTS EIIB type-4" evidence="8">
    <location>
        <begin position="1"/>
        <end position="162"/>
    </location>
</feature>
<keyword evidence="2" id="KW-0813">Transport</keyword>
<evidence type="ECO:0000256" key="4">
    <source>
        <dbReference type="ARBA" id="ARBA00022597"/>
    </source>
</evidence>
<dbReference type="GO" id="GO:0005737">
    <property type="term" value="C:cytoplasm"/>
    <property type="evidence" value="ECO:0007669"/>
    <property type="project" value="UniProtKB-SubCell"/>
</dbReference>
<organism evidence="9">
    <name type="scientific">bioreactor metagenome</name>
    <dbReference type="NCBI Taxonomy" id="1076179"/>
    <lineage>
        <taxon>unclassified sequences</taxon>
        <taxon>metagenomes</taxon>
        <taxon>ecological metagenomes</taxon>
    </lineage>
</organism>
<dbReference type="InterPro" id="IPR004720">
    <property type="entry name" value="PTS_IIB_sorbose-sp"/>
</dbReference>
<dbReference type="SUPFAM" id="SSF52728">
    <property type="entry name" value="PTS IIb component"/>
    <property type="match status" value="1"/>
</dbReference>
<keyword evidence="5 9" id="KW-0808">Transferase</keyword>
<accession>A0A645AC00</accession>
<sequence>MIALRVDERLIHGQIAMAWCRALQIQGILVANDEAATNEVQKMALKMAAPPEVKVLIKSVSDAVRILTAPAAAGKRLLVLVRSVHDALHLVERVGKIESVNIGNVGKISGGEDKTALSSYVMLTPPELEDCKALVQLAPEAFLQPVPTAEKTLARDALAKLQ</sequence>
<dbReference type="GO" id="GO:0008982">
    <property type="term" value="F:protein-N(PI)-phosphohistidine-sugar phosphotransferase activity"/>
    <property type="evidence" value="ECO:0007669"/>
    <property type="project" value="InterPro"/>
</dbReference>
<evidence type="ECO:0000259" key="8">
    <source>
        <dbReference type="PROSITE" id="PS51101"/>
    </source>
</evidence>
<dbReference type="EC" id="2.7.1.-" evidence="9"/>
<protein>
    <submittedName>
        <fullName evidence="9">Putative phosphotransferase enzyme IIB component</fullName>
        <ecNumber evidence="9">2.7.1.-</ecNumber>
    </submittedName>
</protein>
<dbReference type="GO" id="GO:0009401">
    <property type="term" value="P:phosphoenolpyruvate-dependent sugar phosphotransferase system"/>
    <property type="evidence" value="ECO:0007669"/>
    <property type="project" value="UniProtKB-KW"/>
</dbReference>
<evidence type="ECO:0000313" key="9">
    <source>
        <dbReference type="EMBL" id="MPM48393.1"/>
    </source>
</evidence>
<comment type="caution">
    <text evidence="9">The sequence shown here is derived from an EMBL/GenBank/DDBJ whole genome shotgun (WGS) entry which is preliminary data.</text>
</comment>
<gene>
    <name evidence="9" type="ORF">SDC9_95118</name>
</gene>
<dbReference type="InterPro" id="IPR036667">
    <property type="entry name" value="PTS_IIB_sorbose-sp_sf"/>
</dbReference>
<keyword evidence="4" id="KW-0762">Sugar transport</keyword>
<dbReference type="GO" id="GO:0016301">
    <property type="term" value="F:kinase activity"/>
    <property type="evidence" value="ECO:0007669"/>
    <property type="project" value="UniProtKB-KW"/>
</dbReference>